<dbReference type="CDD" id="cd06222">
    <property type="entry name" value="RNase_H_like"/>
    <property type="match status" value="1"/>
</dbReference>
<dbReference type="GO" id="GO:0003676">
    <property type="term" value="F:nucleic acid binding"/>
    <property type="evidence" value="ECO:0007669"/>
    <property type="project" value="InterPro"/>
</dbReference>
<keyword evidence="2" id="KW-1185">Reference proteome</keyword>
<evidence type="ECO:0000259" key="1">
    <source>
        <dbReference type="Pfam" id="PF13456"/>
    </source>
</evidence>
<dbReference type="InParanoid" id="A0A1U8ABT8"/>
<dbReference type="InterPro" id="IPR053151">
    <property type="entry name" value="RNase_H-like"/>
</dbReference>
<dbReference type="GeneID" id="104598689"/>
<gene>
    <name evidence="3" type="primary">LOC104598689</name>
</gene>
<evidence type="ECO:0000313" key="3">
    <source>
        <dbReference type="RefSeq" id="XP_010259171.1"/>
    </source>
</evidence>
<dbReference type="OMA" id="HLHIRIN"/>
<dbReference type="GO" id="GO:0004523">
    <property type="term" value="F:RNA-DNA hybrid ribonuclease activity"/>
    <property type="evidence" value="ECO:0007669"/>
    <property type="project" value="InterPro"/>
</dbReference>
<proteinExistence type="predicted"/>
<dbReference type="Proteomes" id="UP000189703">
    <property type="component" value="Unplaced"/>
</dbReference>
<feature type="domain" description="RNase H type-1" evidence="1">
    <location>
        <begin position="124"/>
        <end position="236"/>
    </location>
</feature>
<dbReference type="InterPro" id="IPR002156">
    <property type="entry name" value="RNaseH_domain"/>
</dbReference>
<name>A0A1U8ABT8_NELNU</name>
<dbReference type="InterPro" id="IPR044730">
    <property type="entry name" value="RNase_H-like_dom_plant"/>
</dbReference>
<evidence type="ECO:0000313" key="2">
    <source>
        <dbReference type="Proteomes" id="UP000189703"/>
    </source>
</evidence>
<dbReference type="eggNOG" id="KOG1075">
    <property type="taxonomic scope" value="Eukaryota"/>
</dbReference>
<dbReference type="KEGG" id="nnu:104598689"/>
<dbReference type="InterPro" id="IPR012337">
    <property type="entry name" value="RNaseH-like_sf"/>
</dbReference>
<dbReference type="RefSeq" id="XP_010259171.1">
    <property type="nucleotide sequence ID" value="XM_010260869.1"/>
</dbReference>
<accession>A0A1U8ABT8</accession>
<dbReference type="InterPro" id="IPR036397">
    <property type="entry name" value="RNaseH_sf"/>
</dbReference>
<dbReference type="AlphaFoldDB" id="A0A1U8ABT8"/>
<dbReference type="Pfam" id="PF13456">
    <property type="entry name" value="RVT_3"/>
    <property type="match status" value="1"/>
</dbReference>
<protein>
    <submittedName>
        <fullName evidence="3">Uncharacterized protein LOC104598689</fullName>
    </submittedName>
</protein>
<dbReference type="PANTHER" id="PTHR47723">
    <property type="entry name" value="OS05G0353850 PROTEIN"/>
    <property type="match status" value="1"/>
</dbReference>
<dbReference type="OrthoDB" id="1906820at2759"/>
<dbReference type="SUPFAM" id="SSF53098">
    <property type="entry name" value="Ribonuclease H-like"/>
    <property type="match status" value="1"/>
</dbReference>
<reference evidence="3" key="1">
    <citation type="submission" date="2025-08" db="UniProtKB">
        <authorList>
            <consortium name="RefSeq"/>
        </authorList>
    </citation>
    <scope>IDENTIFICATION</scope>
</reference>
<organism evidence="2 3">
    <name type="scientific">Nelumbo nucifera</name>
    <name type="common">Sacred lotus</name>
    <dbReference type="NCBI Taxonomy" id="4432"/>
    <lineage>
        <taxon>Eukaryota</taxon>
        <taxon>Viridiplantae</taxon>
        <taxon>Streptophyta</taxon>
        <taxon>Embryophyta</taxon>
        <taxon>Tracheophyta</taxon>
        <taxon>Spermatophyta</taxon>
        <taxon>Magnoliopsida</taxon>
        <taxon>Proteales</taxon>
        <taxon>Nelumbonaceae</taxon>
        <taxon>Nelumbo</taxon>
    </lineage>
</organism>
<dbReference type="Gene3D" id="3.30.420.10">
    <property type="entry name" value="Ribonuclease H-like superfamily/Ribonuclease H"/>
    <property type="match status" value="1"/>
</dbReference>
<dbReference type="PANTHER" id="PTHR47723:SF19">
    <property type="entry name" value="POLYNUCLEOTIDYL TRANSFERASE, RIBONUCLEASE H-LIKE SUPERFAMILY PROTEIN"/>
    <property type="match status" value="1"/>
</dbReference>
<sequence length="260" mass="29594">MDLRVNICNDQGFLFWLEEWRKMDNIIEEESDLSLFTRGTILMWYIWKARCQTYYNGKPFTNSAILILYNAHLGDLVKMRERPLLTQPENLGFVPPSSLQRTSSVWIKPPHLHIRINTNRAWSPSKAAVGVIDRDEFGSLLVARVLLVKSSSPIESEFKAILEGFRLAKSFILDPIIIESDAKVAIQVLSSDLEPPWSSSLVALDCKTISKSFSSCAWHHIPRSYNRAAHGLAQFALRQNRSFTLSSIPDCILSIILDEM</sequence>